<feature type="compositionally biased region" description="Basic and acidic residues" evidence="4">
    <location>
        <begin position="423"/>
        <end position="435"/>
    </location>
</feature>
<dbReference type="InterPro" id="IPR051417">
    <property type="entry name" value="SDr/BOS_complex"/>
</dbReference>
<sequence>MASAASLLLVMTGSAAVQIAASPEAVAAEQNGYVFNDQWTLVNPGSAAGPRTPNAFRSQAAAKATTKIPLSTGPVDVTAQFSAGPEQLPGANFLANGTNQASYGATAAMLTGSPDPAKLPALGVLSTASSCGGPVGTAAHQNFDGVCENTGKLTLKFSKPVTNPVLDITGLGGQSNVERDINGVFWARGSFDATHWTIQTPGISFAELSGGRTNLKTDGKTLEVAADNSHNMCNERPQGHAGTDYRTPKTDFAGCGSATLLGTFSEVTFKLDTEVRRFSNFPAATYDTGSLYFTDRKDGRADGINGLNVVPGESPLVPEYEAEATTSDLHRVSLRLPETNRLGDFVWEDTNGNGLQDAGEPGVAGVKAELLDCTGKPVDGDGNGKPDTTTTDARGKYSFDGLRDGCYQVRFTAPNGKTFTKPHAGDNAKDSDADLKTGTTGQTTLGADKREDLTLDAGLVTKPGNHLGDFVWEDTNGNGLQDSGEPGVPGVKVELLDCTGKPVDGDGNGKPDTAVTDAQGKYHFDGLRDGCYQVHFTAPDGKTFTKPNIGDNTKNSDADPKTGTTGQTTLGADKREDLTLDAGLVTKPGNHLGDFVWEDTNGNGLQDSGEPGVPGVKVELLDCTGKPVDGDGNGKPDTAVTDAKGKYSFDGLRDGCYQVRFTAPNGKTFTKPHAGDNTKDSDADPKTGTTGQTTLGRDKPTDLTVDAGLVPQSGAPGLIDKASESGPLAFTGVDIAWMAGAAVLLLGGGAAALLYVRRRRSTVADEG</sequence>
<feature type="signal peptide" evidence="6">
    <location>
        <begin position="1"/>
        <end position="27"/>
    </location>
</feature>
<dbReference type="Pfam" id="PF17210">
    <property type="entry name" value="SdrD_B"/>
    <property type="match status" value="3"/>
</dbReference>
<keyword evidence="5" id="KW-0472">Membrane</keyword>
<keyword evidence="2" id="KW-0964">Secreted</keyword>
<keyword evidence="3 6" id="KW-0732">Signal</keyword>
<dbReference type="OrthoDB" id="3169091at2"/>
<gene>
    <name evidence="8" type="ORF">D5S19_27925</name>
</gene>
<evidence type="ECO:0000256" key="5">
    <source>
        <dbReference type="SAM" id="Phobius"/>
    </source>
</evidence>
<dbReference type="PANTHER" id="PTHR23303">
    <property type="entry name" value="CARBOXYPEPTIDASE REGULATORY REGION-CONTAINING"/>
    <property type="match status" value="1"/>
</dbReference>
<protein>
    <recommendedName>
        <fullName evidence="7">SD-repeat containing protein B domain-containing protein</fullName>
    </recommendedName>
</protein>
<evidence type="ECO:0000256" key="1">
    <source>
        <dbReference type="ARBA" id="ARBA00004613"/>
    </source>
</evidence>
<evidence type="ECO:0000256" key="2">
    <source>
        <dbReference type="ARBA" id="ARBA00022525"/>
    </source>
</evidence>
<dbReference type="GO" id="GO:0005975">
    <property type="term" value="P:carbohydrate metabolic process"/>
    <property type="evidence" value="ECO:0007669"/>
    <property type="project" value="UniProtKB-ARBA"/>
</dbReference>
<dbReference type="EMBL" id="QZFV01000131">
    <property type="protein sequence ID" value="RJQ78306.1"/>
    <property type="molecule type" value="Genomic_DNA"/>
</dbReference>
<dbReference type="Gene3D" id="2.60.40.10">
    <property type="entry name" value="Immunoglobulins"/>
    <property type="match status" value="3"/>
</dbReference>
<keyword evidence="5" id="KW-1133">Transmembrane helix</keyword>
<feature type="transmembrane region" description="Helical" evidence="5">
    <location>
        <begin position="735"/>
        <end position="756"/>
    </location>
</feature>
<feature type="domain" description="SD-repeat containing protein B" evidence="7">
    <location>
        <begin position="466"/>
        <end position="584"/>
    </location>
</feature>
<comment type="subcellular location">
    <subcellularLocation>
        <location evidence="1">Secreted</location>
    </subcellularLocation>
</comment>
<feature type="region of interest" description="Disordered" evidence="4">
    <location>
        <begin position="417"/>
        <end position="445"/>
    </location>
</feature>
<evidence type="ECO:0000313" key="9">
    <source>
        <dbReference type="Proteomes" id="UP000285112"/>
    </source>
</evidence>
<dbReference type="InterPro" id="IPR013783">
    <property type="entry name" value="Ig-like_fold"/>
</dbReference>
<feature type="region of interest" description="Disordered" evidence="4">
    <location>
        <begin position="666"/>
        <end position="702"/>
    </location>
</feature>
<organism evidence="8 9">
    <name type="scientific">Amycolatopsis panacis</name>
    <dbReference type="NCBI Taxonomy" id="2340917"/>
    <lineage>
        <taxon>Bacteria</taxon>
        <taxon>Bacillati</taxon>
        <taxon>Actinomycetota</taxon>
        <taxon>Actinomycetes</taxon>
        <taxon>Pseudonocardiales</taxon>
        <taxon>Pseudonocardiaceae</taxon>
        <taxon>Amycolatopsis</taxon>
    </lineage>
</organism>
<proteinExistence type="predicted"/>
<dbReference type="SUPFAM" id="SSF117074">
    <property type="entry name" value="Hypothetical protein PA1324"/>
    <property type="match status" value="3"/>
</dbReference>
<feature type="compositionally biased region" description="Basic and acidic residues" evidence="4">
    <location>
        <begin position="673"/>
        <end position="685"/>
    </location>
</feature>
<comment type="caution">
    <text evidence="8">The sequence shown here is derived from an EMBL/GenBank/DDBJ whole genome shotgun (WGS) entry which is preliminary data.</text>
</comment>
<feature type="domain" description="SD-repeat containing protein B" evidence="7">
    <location>
        <begin position="591"/>
        <end position="709"/>
    </location>
</feature>
<dbReference type="InterPro" id="IPR033764">
    <property type="entry name" value="Sdr_B"/>
</dbReference>
<reference evidence="8 9" key="1">
    <citation type="submission" date="2018-09" db="EMBL/GenBank/DDBJ databases">
        <title>YIM PH 21725 draft genome.</title>
        <authorList>
            <person name="Miao C."/>
        </authorList>
    </citation>
    <scope>NUCLEOTIDE SEQUENCE [LARGE SCALE GENOMIC DNA]</scope>
    <source>
        <strain evidence="9">YIM PH21725</strain>
    </source>
</reference>
<dbReference type="Proteomes" id="UP000285112">
    <property type="component" value="Unassembled WGS sequence"/>
</dbReference>
<dbReference type="RefSeq" id="WP_120026347.1">
    <property type="nucleotide sequence ID" value="NZ_QZFV01000131.1"/>
</dbReference>
<feature type="region of interest" description="Disordered" evidence="4">
    <location>
        <begin position="543"/>
        <end position="569"/>
    </location>
</feature>
<evidence type="ECO:0000259" key="7">
    <source>
        <dbReference type="Pfam" id="PF17210"/>
    </source>
</evidence>
<feature type="chain" id="PRO_5019554271" description="SD-repeat containing protein B domain-containing protein" evidence="6">
    <location>
        <begin position="28"/>
        <end position="767"/>
    </location>
</feature>
<keyword evidence="9" id="KW-1185">Reference proteome</keyword>
<dbReference type="PANTHER" id="PTHR23303:SF15">
    <property type="entry name" value="COLOSSIN-A"/>
    <property type="match status" value="1"/>
</dbReference>
<name>A0A419HPL1_9PSEU</name>
<evidence type="ECO:0000256" key="3">
    <source>
        <dbReference type="ARBA" id="ARBA00022729"/>
    </source>
</evidence>
<dbReference type="AlphaFoldDB" id="A0A419HPL1"/>
<evidence type="ECO:0000313" key="8">
    <source>
        <dbReference type="EMBL" id="RJQ78306.1"/>
    </source>
</evidence>
<accession>A0A419HPL1</accession>
<feature type="domain" description="SD-repeat containing protein B" evidence="7">
    <location>
        <begin position="341"/>
        <end position="459"/>
    </location>
</feature>
<evidence type="ECO:0000256" key="4">
    <source>
        <dbReference type="SAM" id="MobiDB-lite"/>
    </source>
</evidence>
<evidence type="ECO:0000256" key="6">
    <source>
        <dbReference type="SAM" id="SignalP"/>
    </source>
</evidence>
<keyword evidence="5" id="KW-0812">Transmembrane</keyword>
<dbReference type="GO" id="GO:0005576">
    <property type="term" value="C:extracellular region"/>
    <property type="evidence" value="ECO:0007669"/>
    <property type="project" value="UniProtKB-SubCell"/>
</dbReference>